<feature type="coiled-coil region" evidence="1">
    <location>
        <begin position="127"/>
        <end position="190"/>
    </location>
</feature>
<accession>A0ABV9LT51</accession>
<name>A0ABV9LT51_9ALTE</name>
<comment type="caution">
    <text evidence="3">The sequence shown here is derived from an EMBL/GenBank/DDBJ whole genome shotgun (WGS) entry which is preliminary data.</text>
</comment>
<protein>
    <recommendedName>
        <fullName evidence="5">Chromosome segregation ATPase</fullName>
    </recommendedName>
</protein>
<organism evidence="3 4">
    <name type="scientific">Glaciecola siphonariae</name>
    <dbReference type="NCBI Taxonomy" id="521012"/>
    <lineage>
        <taxon>Bacteria</taxon>
        <taxon>Pseudomonadati</taxon>
        <taxon>Pseudomonadota</taxon>
        <taxon>Gammaproteobacteria</taxon>
        <taxon>Alteromonadales</taxon>
        <taxon>Alteromonadaceae</taxon>
        <taxon>Glaciecola</taxon>
    </lineage>
</organism>
<keyword evidence="2" id="KW-0812">Transmembrane</keyword>
<proteinExistence type="predicted"/>
<keyword evidence="4" id="KW-1185">Reference proteome</keyword>
<feature type="coiled-coil region" evidence="1">
    <location>
        <begin position="41"/>
        <end position="89"/>
    </location>
</feature>
<dbReference type="RefSeq" id="WP_382406461.1">
    <property type="nucleotide sequence ID" value="NZ_JBHSGU010000002.1"/>
</dbReference>
<keyword evidence="2" id="KW-1133">Transmembrane helix</keyword>
<sequence length="301" mass="34032">MDNMLKNSAKYLVGVVVFLIMSALYFFVLSDRAPAFDPAYVMELIDENKALEVQLKEQEFKSAEYLAQITSLQNTISDKETVVEQLQASLDAQDIGEKCAALPPSEEMLKVQQNLIETQTQYIACNANLAKLELESEELKLANETMEASVFALQGFESESLQLQSELNAANEEKAKLEVLLAELQAMQEEFLAVLEPQGPLELASFTMTPDYCTTRYTNEFACVESLNIVATFSFNPNQEMRVSLIDPNNDVVARKQIQARRINRLEFVTEEGLLVGNYQIRFEIDDVINTRERFNITLPP</sequence>
<dbReference type="Proteomes" id="UP001595897">
    <property type="component" value="Unassembled WGS sequence"/>
</dbReference>
<gene>
    <name evidence="3" type="ORF">ACFO4O_05940</name>
</gene>
<evidence type="ECO:0000313" key="4">
    <source>
        <dbReference type="Proteomes" id="UP001595897"/>
    </source>
</evidence>
<reference evidence="4" key="1">
    <citation type="journal article" date="2019" name="Int. J. Syst. Evol. Microbiol.">
        <title>The Global Catalogue of Microorganisms (GCM) 10K type strain sequencing project: providing services to taxonomists for standard genome sequencing and annotation.</title>
        <authorList>
            <consortium name="The Broad Institute Genomics Platform"/>
            <consortium name="The Broad Institute Genome Sequencing Center for Infectious Disease"/>
            <person name="Wu L."/>
            <person name="Ma J."/>
        </authorList>
    </citation>
    <scope>NUCLEOTIDE SEQUENCE [LARGE SCALE GENOMIC DNA]</scope>
    <source>
        <strain evidence="4">KACC 12507</strain>
    </source>
</reference>
<keyword evidence="1" id="KW-0175">Coiled coil</keyword>
<keyword evidence="2" id="KW-0472">Membrane</keyword>
<feature type="transmembrane region" description="Helical" evidence="2">
    <location>
        <begin position="12"/>
        <end position="29"/>
    </location>
</feature>
<evidence type="ECO:0000313" key="3">
    <source>
        <dbReference type="EMBL" id="MFC4699697.1"/>
    </source>
</evidence>
<evidence type="ECO:0008006" key="5">
    <source>
        <dbReference type="Google" id="ProtNLM"/>
    </source>
</evidence>
<evidence type="ECO:0000256" key="2">
    <source>
        <dbReference type="SAM" id="Phobius"/>
    </source>
</evidence>
<dbReference type="EMBL" id="JBHSGU010000002">
    <property type="protein sequence ID" value="MFC4699697.1"/>
    <property type="molecule type" value="Genomic_DNA"/>
</dbReference>
<evidence type="ECO:0000256" key="1">
    <source>
        <dbReference type="SAM" id="Coils"/>
    </source>
</evidence>